<feature type="signal peptide" evidence="1">
    <location>
        <begin position="1"/>
        <end position="19"/>
    </location>
</feature>
<keyword evidence="4" id="KW-1185">Reference proteome</keyword>
<dbReference type="Pfam" id="PF00059">
    <property type="entry name" value="Lectin_C"/>
    <property type="match status" value="1"/>
</dbReference>
<evidence type="ECO:0000259" key="2">
    <source>
        <dbReference type="PROSITE" id="PS50041"/>
    </source>
</evidence>
<reference evidence="3 4" key="1">
    <citation type="submission" date="2020-10" db="EMBL/GenBank/DDBJ databases">
        <title>Pygocentrus nattereri (red-bellied piranha) genome, fPygNat1, primary haplotype.</title>
        <authorList>
            <person name="Myers G."/>
            <person name="Meyer A."/>
            <person name="Karagic N."/>
            <person name="Pippel M."/>
            <person name="Winkler S."/>
            <person name="Tracey A."/>
            <person name="Wood J."/>
            <person name="Formenti G."/>
            <person name="Howe K."/>
            <person name="Fedrigo O."/>
            <person name="Jarvis E.D."/>
        </authorList>
    </citation>
    <scope>NUCLEOTIDE SEQUENCE [LARGE SCALE GENOMIC DNA]</scope>
</reference>
<accession>A0A3B4D2E4</accession>
<proteinExistence type="predicted"/>
<dbReference type="PANTHER" id="PTHR45784:SF8">
    <property type="entry name" value="C-TYPE MANNOSE RECEPTOR 2-RELATED"/>
    <property type="match status" value="1"/>
</dbReference>
<dbReference type="SUPFAM" id="SSF56436">
    <property type="entry name" value="C-type lectin-like"/>
    <property type="match status" value="2"/>
</dbReference>
<organism evidence="3 4">
    <name type="scientific">Pygocentrus nattereri</name>
    <name type="common">Red-bellied piranha</name>
    <dbReference type="NCBI Taxonomy" id="42514"/>
    <lineage>
        <taxon>Eukaryota</taxon>
        <taxon>Metazoa</taxon>
        <taxon>Chordata</taxon>
        <taxon>Craniata</taxon>
        <taxon>Vertebrata</taxon>
        <taxon>Euteleostomi</taxon>
        <taxon>Actinopterygii</taxon>
        <taxon>Neopterygii</taxon>
        <taxon>Teleostei</taxon>
        <taxon>Ostariophysi</taxon>
        <taxon>Characiformes</taxon>
        <taxon>Characoidei</taxon>
        <taxon>Pygocentrus</taxon>
    </lineage>
</organism>
<name>A0A3B4D2E4_PYGNA</name>
<dbReference type="PROSITE" id="PS51257">
    <property type="entry name" value="PROKAR_LIPOPROTEIN"/>
    <property type="match status" value="1"/>
</dbReference>
<dbReference type="Proteomes" id="UP001501920">
    <property type="component" value="Chromosome 6"/>
</dbReference>
<reference evidence="3" key="3">
    <citation type="submission" date="2025-09" db="UniProtKB">
        <authorList>
            <consortium name="Ensembl"/>
        </authorList>
    </citation>
    <scope>IDENTIFICATION</scope>
</reference>
<evidence type="ECO:0000313" key="4">
    <source>
        <dbReference type="Proteomes" id="UP001501920"/>
    </source>
</evidence>
<dbReference type="InterPro" id="IPR001304">
    <property type="entry name" value="C-type_lectin-like"/>
</dbReference>
<dbReference type="GeneTree" id="ENSGT00940000163460"/>
<dbReference type="AlphaFoldDB" id="A0A3B4D2E4"/>
<dbReference type="PROSITE" id="PS50041">
    <property type="entry name" value="C_TYPE_LECTIN_2"/>
    <property type="match status" value="2"/>
</dbReference>
<dbReference type="InterPro" id="IPR016187">
    <property type="entry name" value="CTDL_fold"/>
</dbReference>
<feature type="chain" id="PRO_5017313317" description="C-type lectin domain-containing protein" evidence="1">
    <location>
        <begin position="20"/>
        <end position="291"/>
    </location>
</feature>
<dbReference type="Gene3D" id="3.10.100.10">
    <property type="entry name" value="Mannose-Binding Protein A, subunit A"/>
    <property type="match status" value="2"/>
</dbReference>
<feature type="domain" description="C-type lectin" evidence="2">
    <location>
        <begin position="31"/>
        <end position="147"/>
    </location>
</feature>
<dbReference type="InterPro" id="IPR016186">
    <property type="entry name" value="C-type_lectin-like/link_sf"/>
</dbReference>
<dbReference type="Ensembl" id="ENSPNAT00000026647.2">
    <property type="protein sequence ID" value="ENSPNAP00000017730.1"/>
    <property type="gene ID" value="ENSPNAG00000024025.2"/>
</dbReference>
<keyword evidence="1" id="KW-0732">Signal</keyword>
<protein>
    <recommendedName>
        <fullName evidence="2">C-type lectin domain-containing protein</fullName>
    </recommendedName>
</protein>
<evidence type="ECO:0000313" key="3">
    <source>
        <dbReference type="Ensembl" id="ENSPNAP00000017730.1"/>
    </source>
</evidence>
<dbReference type="SMART" id="SM00034">
    <property type="entry name" value="CLECT"/>
    <property type="match status" value="1"/>
</dbReference>
<feature type="domain" description="C-type lectin" evidence="2">
    <location>
        <begin position="142"/>
        <end position="262"/>
    </location>
</feature>
<dbReference type="OMA" id="NKETWSS"/>
<evidence type="ECO:0000256" key="1">
    <source>
        <dbReference type="SAM" id="SignalP"/>
    </source>
</evidence>
<reference evidence="3" key="2">
    <citation type="submission" date="2025-08" db="UniProtKB">
        <authorList>
            <consortium name="Ensembl"/>
        </authorList>
    </citation>
    <scope>IDENTIFICATION</scope>
</reference>
<sequence length="291" mass="33393">MKAPLKGLLILALYGLTSCLVREHIHVDKIMTWLEAQEYCRLHYDDLSTLSTQQEVKQLVDIEHLSCPTSTDYFWWCLHGRWTGLYTNTPTLPVPIWKWSGGENETLCPWANGEPNSMPDEACGFTFIKTGQCYNAPCSWNLSFFCMDVYEVILVQKNKTWQKALDYCRKHYIDLVSLKADNWMKNAVEVTKAAQTAYVWTGLHFLSGEWFWAKGDALEYQAWSTEGQPQCPATNHRCVALGQKEEIWQPRACEEKLNFLCFQKLHYKGSQLATQQTLSVSASSSSTTMTK</sequence>
<dbReference type="PANTHER" id="PTHR45784">
    <property type="entry name" value="C-TYPE LECTIN DOMAIN FAMILY 20 MEMBER A-RELATED"/>
    <property type="match status" value="1"/>
</dbReference>